<feature type="compositionally biased region" description="Low complexity" evidence="2">
    <location>
        <begin position="85"/>
        <end position="104"/>
    </location>
</feature>
<evidence type="ECO:0000313" key="3">
    <source>
        <dbReference type="EMBL" id="PFH36188.1"/>
    </source>
</evidence>
<feature type="compositionally biased region" description="Basic and acidic residues" evidence="2">
    <location>
        <begin position="1681"/>
        <end position="1699"/>
    </location>
</feature>
<feature type="region of interest" description="Disordered" evidence="2">
    <location>
        <begin position="49"/>
        <end position="328"/>
    </location>
</feature>
<dbReference type="GeneID" id="40309310"/>
<feature type="compositionally biased region" description="Low complexity" evidence="2">
    <location>
        <begin position="1026"/>
        <end position="1040"/>
    </location>
</feature>
<feature type="compositionally biased region" description="Polar residues" evidence="2">
    <location>
        <begin position="316"/>
        <end position="328"/>
    </location>
</feature>
<feature type="compositionally biased region" description="Low complexity" evidence="2">
    <location>
        <begin position="1307"/>
        <end position="1317"/>
    </location>
</feature>
<feature type="compositionally biased region" description="Low complexity" evidence="2">
    <location>
        <begin position="2110"/>
        <end position="2135"/>
    </location>
</feature>
<feature type="compositionally biased region" description="Polar residues" evidence="2">
    <location>
        <begin position="1732"/>
        <end position="1749"/>
    </location>
</feature>
<dbReference type="KEGG" id="bbes:BESB_043800"/>
<dbReference type="GO" id="GO:0003723">
    <property type="term" value="F:RNA binding"/>
    <property type="evidence" value="ECO:0007669"/>
    <property type="project" value="UniProtKB-UniRule"/>
</dbReference>
<feature type="compositionally biased region" description="Low complexity" evidence="2">
    <location>
        <begin position="1861"/>
        <end position="1873"/>
    </location>
</feature>
<organism evidence="3 4">
    <name type="scientific">Besnoitia besnoiti</name>
    <name type="common">Apicomplexan protozoan</name>
    <dbReference type="NCBI Taxonomy" id="94643"/>
    <lineage>
        <taxon>Eukaryota</taxon>
        <taxon>Sar</taxon>
        <taxon>Alveolata</taxon>
        <taxon>Apicomplexa</taxon>
        <taxon>Conoidasida</taxon>
        <taxon>Coccidia</taxon>
        <taxon>Eucoccidiorida</taxon>
        <taxon>Eimeriorina</taxon>
        <taxon>Sarcocystidae</taxon>
        <taxon>Besnoitia</taxon>
    </lineage>
</organism>
<feature type="compositionally biased region" description="Pro residues" evidence="2">
    <location>
        <begin position="256"/>
        <end position="268"/>
    </location>
</feature>
<evidence type="ECO:0000256" key="1">
    <source>
        <dbReference type="PROSITE-ProRule" id="PRU00117"/>
    </source>
</evidence>
<feature type="compositionally biased region" description="Low complexity" evidence="2">
    <location>
        <begin position="883"/>
        <end position="902"/>
    </location>
</feature>
<feature type="compositionally biased region" description="Low complexity" evidence="2">
    <location>
        <begin position="208"/>
        <end position="219"/>
    </location>
</feature>
<reference evidence="3 4" key="1">
    <citation type="submission" date="2017-09" db="EMBL/GenBank/DDBJ databases">
        <title>Genome sequencing of Besnoitia besnoiti strain Bb-Ger1.</title>
        <authorList>
            <person name="Schares G."/>
            <person name="Venepally P."/>
            <person name="Lorenzi H.A."/>
        </authorList>
    </citation>
    <scope>NUCLEOTIDE SEQUENCE [LARGE SCALE GENOMIC DNA]</scope>
    <source>
        <strain evidence="3 4">Bb-Ger1</strain>
    </source>
</reference>
<feature type="compositionally biased region" description="Low complexity" evidence="2">
    <location>
        <begin position="178"/>
        <end position="192"/>
    </location>
</feature>
<feature type="compositionally biased region" description="Low complexity" evidence="2">
    <location>
        <begin position="1702"/>
        <end position="1728"/>
    </location>
</feature>
<feature type="compositionally biased region" description="Low complexity" evidence="2">
    <location>
        <begin position="273"/>
        <end position="292"/>
    </location>
</feature>
<dbReference type="PROSITE" id="PS50084">
    <property type="entry name" value="KH_TYPE_1"/>
    <property type="match status" value="1"/>
</dbReference>
<feature type="compositionally biased region" description="Low complexity" evidence="2">
    <location>
        <begin position="1538"/>
        <end position="1565"/>
    </location>
</feature>
<feature type="region of interest" description="Disordered" evidence="2">
    <location>
        <begin position="1095"/>
        <end position="1129"/>
    </location>
</feature>
<keyword evidence="4" id="KW-1185">Reference proteome</keyword>
<feature type="region of interest" description="Disordered" evidence="2">
    <location>
        <begin position="2110"/>
        <end position="2148"/>
    </location>
</feature>
<accession>A0A2A9MCH3</accession>
<dbReference type="InterPro" id="IPR036612">
    <property type="entry name" value="KH_dom_type_1_sf"/>
</dbReference>
<dbReference type="VEuPathDB" id="ToxoDB:BESB_043800"/>
<evidence type="ECO:0000256" key="2">
    <source>
        <dbReference type="SAM" id="MobiDB-lite"/>
    </source>
</evidence>
<gene>
    <name evidence="3" type="ORF">BESB_043800</name>
</gene>
<proteinExistence type="predicted"/>
<name>A0A2A9MCH3_BESBE</name>
<dbReference type="OrthoDB" id="331640at2759"/>
<feature type="region of interest" description="Disordered" evidence="2">
    <location>
        <begin position="1951"/>
        <end position="2075"/>
    </location>
</feature>
<dbReference type="Proteomes" id="UP000224006">
    <property type="component" value="Chromosome III"/>
</dbReference>
<dbReference type="EMBL" id="NWUJ01000003">
    <property type="protein sequence ID" value="PFH36188.1"/>
    <property type="molecule type" value="Genomic_DNA"/>
</dbReference>
<feature type="region of interest" description="Disordered" evidence="2">
    <location>
        <begin position="1514"/>
        <end position="1567"/>
    </location>
</feature>
<keyword evidence="1" id="KW-0694">RNA-binding</keyword>
<dbReference type="SUPFAM" id="SSF54791">
    <property type="entry name" value="Eukaryotic type KH-domain (KH-domain type I)"/>
    <property type="match status" value="1"/>
</dbReference>
<feature type="compositionally biased region" description="Polar residues" evidence="2">
    <location>
        <begin position="1842"/>
        <end position="1858"/>
    </location>
</feature>
<feature type="compositionally biased region" description="Basic and acidic residues" evidence="2">
    <location>
        <begin position="1897"/>
        <end position="1915"/>
    </location>
</feature>
<feature type="compositionally biased region" description="Basic and acidic residues" evidence="2">
    <location>
        <begin position="138"/>
        <end position="169"/>
    </location>
</feature>
<feature type="region of interest" description="Disordered" evidence="2">
    <location>
        <begin position="1650"/>
        <end position="1826"/>
    </location>
</feature>
<feature type="compositionally biased region" description="Low complexity" evidence="2">
    <location>
        <begin position="234"/>
        <end position="255"/>
    </location>
</feature>
<feature type="region of interest" description="Disordered" evidence="2">
    <location>
        <begin position="1387"/>
        <end position="1411"/>
    </location>
</feature>
<evidence type="ECO:0008006" key="5">
    <source>
        <dbReference type="Google" id="ProtNLM"/>
    </source>
</evidence>
<comment type="caution">
    <text evidence="3">The sequence shown here is derived from an EMBL/GenBank/DDBJ whole genome shotgun (WGS) entry which is preliminary data.</text>
</comment>
<feature type="compositionally biased region" description="Low complexity" evidence="2">
    <location>
        <begin position="1517"/>
        <end position="1531"/>
    </location>
</feature>
<feature type="region of interest" description="Disordered" evidence="2">
    <location>
        <begin position="1842"/>
        <end position="1924"/>
    </location>
</feature>
<feature type="compositionally biased region" description="Gly residues" evidence="2">
    <location>
        <begin position="943"/>
        <end position="953"/>
    </location>
</feature>
<feature type="region of interest" description="Disordered" evidence="2">
    <location>
        <begin position="1026"/>
        <end position="1063"/>
    </location>
</feature>
<protein>
    <recommendedName>
        <fullName evidence="5">KH domain-containing protein</fullName>
    </recommendedName>
</protein>
<dbReference type="RefSeq" id="XP_029220197.1">
    <property type="nucleotide sequence ID" value="XM_029362831.1"/>
</dbReference>
<feature type="compositionally biased region" description="Basic and acidic residues" evidence="2">
    <location>
        <begin position="2017"/>
        <end position="2029"/>
    </location>
</feature>
<feature type="region of interest" description="Disordered" evidence="2">
    <location>
        <begin position="923"/>
        <end position="953"/>
    </location>
</feature>
<feature type="compositionally biased region" description="Low complexity" evidence="2">
    <location>
        <begin position="1755"/>
        <end position="1786"/>
    </location>
</feature>
<feature type="compositionally biased region" description="Basic and acidic residues" evidence="2">
    <location>
        <begin position="1799"/>
        <end position="1818"/>
    </location>
</feature>
<evidence type="ECO:0000313" key="4">
    <source>
        <dbReference type="Proteomes" id="UP000224006"/>
    </source>
</evidence>
<sequence>MSLAPPAAQQLSPLVFCEAASSSPYASSLCDTQAPQTSGVLLEAPVSRLSPETEGLAPSLAPAPHVAGGPLSGGGDSAQAPLTDPAQASRSGSLSSAAVSAPSPCQRRTYHSSQERTRGCTALHRARAAENVGLRPPFRAESDLHTRREAHEKAPTHPCRESRAGDKSRAAMGIAQKPASVSLASSPLPAGSDTQEGPSVASAENESRPASAASLSSPSGDNPMKEKGGEGQISAPSALAPSVAALAGSASVTPMPFSPSPPSLPPAPKADIPSAATSPAPAASPSLASLPSGNFTQLSRGCESVSSMSTVPSFSRGQSCASNSAEAGRLSTSFPSLRHAGDGVSSSSFASLSSSFSFPCAVPEDSAGAAATTGGSEGAGKAEARRPAAAAVLLGVQAGVSAARPPRELHEGSSAAPSFCSSFPPAGACAVQLSAQQEGGRSDPLPFLPPEPAGERAFAAVGVHASHCLSSSQSGSAPPALLAEAFPAAMGGGGSLLTACKAEKEKPFGVAPPIQQSPASASSAQPAATTLCVCKFLLGEDVAGYLVGRKGGGIDEFQKRNGPGLRVTVSKRGEIFPVLGERIAAAVGVQESIARALDEIVDVATKRAMHKEEERRLDTGRKISKPKTCFKLVVPETSVRLLEQLDDTCESAREIGRKYRTEVLLTSANDWFHLEAGDAVAKERLVQVIGLPNDVKDTVRELVPLYQQDATLTTSLELCYGKKTPAPPPPPPPIHPPLFSFTPSPTCSPAFPGNNVPPPAGFSSGSSFLPAYAGSQLLFSAANNSSALCAGGTGSRGLAATGGRGAGLGVGVGALSAQTGAGCSQAGQGTTASPGAAKSLLSAAATASHAGFPAAPAASMKPPLYSPLLCATLSHAPACASSYSTSAGSSFDSFATASSSSGRRGRRFSADVSEIFTRSLSAAASSAAHPGRQDPAADNGAPPGAGGAGAGKLGGGGAPNFTAELLSLLAMQGTSRGKLLPPVSGGGSTGVPAAYAARSLALYNAQQAALAGGGFGFAAKTAGLPSSALSSPFPQSSALAGAKQAPGGRFSSASSESAGGTPPDALVSAAAAATPATQAALVRALLQQFIETELKRSGASAGGGEERKREGVPLSGGSPTSDHSGRDEGLNLQTLLGASLRGEGLRQELLASAADSAAQRGPYAHGFLGGPPPGGGIMEAGTAGAALAGNAPDTGATGTSSRGAGGELLGAVGAQLLGADACKYLYSPAPGLKGHPSVFADPLALHQGNGVHATGFPSPSFGVIGASALSLSAGKVPASCLSHGEERSAGGSARQGKEDKVAQNEKSPSGAAAFPAVAKKKPPPAASPVGGGGSASLFSSSLSSLLDPAAPVFHPQQSSSSGKSFLQVIADDSSRQLLNTLLHASLSPNGAQACRPPGGAGEAVAARRTDSGAQAGASSSVLSSSFASSGFPCPLSGAAFSSSHGLLKKPHEQASAQHQARQLLASALLTSDFGQTDASAEDASQRQLRNELLLLLRQKENLPSFADELELRKRRGSASGSALPSLASSSSSRRDSRLAQLAGPAAGGDCPPGRTAGTREAAAAGDRLEKPRLEAELLMLQSLLSQHTSLCLPSSAWSSAVGGGGGAGAAPPVDASLKQLLASSHALPRLQQIHHPGSFSSVNSFGVWSGDGDRMDEEDGGAPARAPGILQASATPPACRSVEERREGGKQRHDERESPRGAPLSSLSASSHSKSPESVSSASSSVAAGLRHSNTASSGRPGNLEQQARASPRLPSSETRPASSATASPPGAFSPASSLCASFSSAAGGGGLLGSARPRGGETQRESEGPLVSRREAECEGGAPAGPLASCWSLKEAFSFPQPQSGAVSRTSASTPSNRHAPLGLQPASLLLGLRGGENVGESKLGDSAERPVPLDLSDRRREAREEGSRGDERPGSGAAAGADGAAGVVLAAVPQKRESAPAVFCCEGPQGAQKSAAMPPRAQSSSLGHSGESLKAASHAANGGDGRATTGEEQGPGAAADSGARREASASNGRGRPGDGESGKRAAPEVKCVSSAAAGVEKGDLKPPAGERTGGGSAGSPQRDAQDASEAGAEDFSVQVQVPVSLAQSEDSLSVLLLLLRSFSTRVSVVVPSSSSQHTTPPTGPSRTGGQAAAGPGGRGHAEPLPGTISLQISGSADNVSSATAVLQSLLAGSL</sequence>
<feature type="compositionally biased region" description="Low complexity" evidence="2">
    <location>
        <begin position="304"/>
        <end position="315"/>
    </location>
</feature>
<feature type="region of interest" description="Disordered" evidence="2">
    <location>
        <begin position="1281"/>
        <end position="1333"/>
    </location>
</feature>
<feature type="region of interest" description="Disordered" evidence="2">
    <location>
        <begin position="883"/>
        <end position="906"/>
    </location>
</feature>